<proteinExistence type="predicted"/>
<evidence type="ECO:0000256" key="1">
    <source>
        <dbReference type="SAM" id="Phobius"/>
    </source>
</evidence>
<dbReference type="HOGENOM" id="CLU_1257796_0_0_1"/>
<accession>A0A0D9Y819</accession>
<dbReference type="Gramene" id="OGLUM01G16360.1">
    <property type="protein sequence ID" value="OGLUM01G16360.1"/>
    <property type="gene ID" value="OGLUM01G16360"/>
</dbReference>
<reference evidence="2" key="3">
    <citation type="submission" date="2018-05" db="EMBL/GenBank/DDBJ databases">
        <title>OgluRS3 (Oryza glumaepatula Reference Sequence Version 3).</title>
        <authorList>
            <person name="Zhang J."/>
            <person name="Kudrna D."/>
            <person name="Lee S."/>
            <person name="Talag J."/>
            <person name="Welchert J."/>
            <person name="Wing R.A."/>
        </authorList>
    </citation>
    <scope>NUCLEOTIDE SEQUENCE [LARGE SCALE GENOMIC DNA]</scope>
</reference>
<reference evidence="2" key="1">
    <citation type="submission" date="2013-08" db="EMBL/GenBank/DDBJ databases">
        <title>Oryza genome evolution.</title>
        <authorList>
            <person name="Wing R.A."/>
            <person name="Panaud O."/>
            <person name="Oliveira A.C."/>
        </authorList>
    </citation>
    <scope>NUCLEOTIDE SEQUENCE</scope>
</reference>
<keyword evidence="1" id="KW-0812">Transmembrane</keyword>
<dbReference type="AlphaFoldDB" id="A0A0D9Y819"/>
<protein>
    <submittedName>
        <fullName evidence="2">Uncharacterized protein</fullName>
    </submittedName>
</protein>
<feature type="transmembrane region" description="Helical" evidence="1">
    <location>
        <begin position="45"/>
        <end position="64"/>
    </location>
</feature>
<name>A0A0D9Y819_9ORYZ</name>
<organism evidence="2">
    <name type="scientific">Oryza glumipatula</name>
    <dbReference type="NCBI Taxonomy" id="40148"/>
    <lineage>
        <taxon>Eukaryota</taxon>
        <taxon>Viridiplantae</taxon>
        <taxon>Streptophyta</taxon>
        <taxon>Embryophyta</taxon>
        <taxon>Tracheophyta</taxon>
        <taxon>Spermatophyta</taxon>
        <taxon>Magnoliopsida</taxon>
        <taxon>Liliopsida</taxon>
        <taxon>Poales</taxon>
        <taxon>Poaceae</taxon>
        <taxon>BOP clade</taxon>
        <taxon>Oryzoideae</taxon>
        <taxon>Oryzeae</taxon>
        <taxon>Oryzinae</taxon>
        <taxon>Oryza</taxon>
    </lineage>
</organism>
<keyword evidence="1" id="KW-1133">Transmembrane helix</keyword>
<dbReference type="Proteomes" id="UP000026961">
    <property type="component" value="Chromosome 1"/>
</dbReference>
<feature type="transmembrane region" description="Helical" evidence="1">
    <location>
        <begin position="160"/>
        <end position="185"/>
    </location>
</feature>
<dbReference type="EnsemblPlants" id="OGLUM01G16360.1">
    <property type="protein sequence ID" value="OGLUM01G16360.1"/>
    <property type="gene ID" value="OGLUM01G16360"/>
</dbReference>
<evidence type="ECO:0000313" key="2">
    <source>
        <dbReference type="EnsemblPlants" id="OGLUM01G16360.1"/>
    </source>
</evidence>
<keyword evidence="1" id="KW-0472">Membrane</keyword>
<reference evidence="2" key="2">
    <citation type="submission" date="2015-04" db="UniProtKB">
        <authorList>
            <consortium name="EnsemblPlants"/>
        </authorList>
    </citation>
    <scope>IDENTIFICATION</scope>
</reference>
<sequence>MLKRLLAAGVAPGVAAASELLRKASLVVLLVTVHAMAPELLGEDVVLVLLCVPELVPALLWFSLNIDRGSQVITVDKIKSQRNVLGAAAVAVLAFAYLAVSMDESGVSRCMMTSVSCGVSGLQVYYVVFMLSQWPAQGTGTGASSSSVSYLEEAIKLLKFWADILLVAPAALLVPISVAAVRLGLHEYAENASDRSSLEKKNRTHDLCCMQPLLDALSVT</sequence>
<evidence type="ECO:0000313" key="3">
    <source>
        <dbReference type="Proteomes" id="UP000026961"/>
    </source>
</evidence>
<keyword evidence="3" id="KW-1185">Reference proteome</keyword>
<dbReference type="eggNOG" id="ENOG502R3DB">
    <property type="taxonomic scope" value="Eukaryota"/>
</dbReference>
<feature type="transmembrane region" description="Helical" evidence="1">
    <location>
        <begin position="84"/>
        <end position="102"/>
    </location>
</feature>